<comment type="function">
    <text evidence="11">Involved in the transmission of sensory signals from the chemoreceptors to the flagellar motors. CheA is autophosphorylated; it can transfer its phosphate group to either CheB or CheY.</text>
</comment>
<dbReference type="Gene3D" id="2.30.30.40">
    <property type="entry name" value="SH3 Domains"/>
    <property type="match status" value="1"/>
</dbReference>
<dbReference type="PANTHER" id="PTHR43395">
    <property type="entry name" value="SENSOR HISTIDINE KINASE CHEA"/>
    <property type="match status" value="1"/>
</dbReference>
<dbReference type="InterPro" id="IPR004358">
    <property type="entry name" value="Sig_transdc_His_kin-like_C"/>
</dbReference>
<dbReference type="Gene3D" id="1.10.287.560">
    <property type="entry name" value="Histidine kinase CheA-like, homodimeric domain"/>
    <property type="match status" value="1"/>
</dbReference>
<dbReference type="CDD" id="cd00731">
    <property type="entry name" value="CheA_reg"/>
    <property type="match status" value="1"/>
</dbReference>
<dbReference type="Gene3D" id="1.20.120.160">
    <property type="entry name" value="HPT domain"/>
    <property type="match status" value="1"/>
</dbReference>
<evidence type="ECO:0000256" key="2">
    <source>
        <dbReference type="ARBA" id="ARBA00012438"/>
    </source>
</evidence>
<dbReference type="InterPro" id="IPR008207">
    <property type="entry name" value="Sig_transdc_His_kin_Hpt_dom"/>
</dbReference>
<dbReference type="CDD" id="cd00088">
    <property type="entry name" value="HPT"/>
    <property type="match status" value="1"/>
</dbReference>
<evidence type="ECO:0000256" key="6">
    <source>
        <dbReference type="ARBA" id="ARBA00022679"/>
    </source>
</evidence>
<dbReference type="InterPro" id="IPR036061">
    <property type="entry name" value="CheW-like_dom_sf"/>
</dbReference>
<gene>
    <name evidence="17" type="ORF">VK792_14590</name>
</gene>
<dbReference type="SMART" id="SM01231">
    <property type="entry name" value="H-kinase_dim"/>
    <property type="match status" value="1"/>
</dbReference>
<dbReference type="InterPro" id="IPR036097">
    <property type="entry name" value="HisK_dim/P_sf"/>
</dbReference>
<proteinExistence type="predicted"/>
<dbReference type="PROSITE" id="PS50109">
    <property type="entry name" value="HIS_KIN"/>
    <property type="match status" value="1"/>
</dbReference>
<dbReference type="EC" id="2.7.13.3" evidence="2"/>
<dbReference type="PANTHER" id="PTHR43395:SF10">
    <property type="entry name" value="CHEMOTAXIS PROTEIN CHEA"/>
    <property type="match status" value="1"/>
</dbReference>
<protein>
    <recommendedName>
        <fullName evidence="3">Chemotaxis protein CheA</fullName>
        <ecNumber evidence="2">2.7.13.3</ecNumber>
    </recommendedName>
</protein>
<evidence type="ECO:0000259" key="14">
    <source>
        <dbReference type="PROSITE" id="PS50109"/>
    </source>
</evidence>
<dbReference type="Pfam" id="PF01584">
    <property type="entry name" value="CheW"/>
    <property type="match status" value="1"/>
</dbReference>
<evidence type="ECO:0000256" key="10">
    <source>
        <dbReference type="ARBA" id="ARBA00023012"/>
    </source>
</evidence>
<evidence type="ECO:0000259" key="16">
    <source>
        <dbReference type="PROSITE" id="PS50894"/>
    </source>
</evidence>
<keyword evidence="4" id="KW-0145">Chemotaxis</keyword>
<feature type="domain" description="HPt" evidence="16">
    <location>
        <begin position="1"/>
        <end position="103"/>
    </location>
</feature>
<evidence type="ECO:0000256" key="8">
    <source>
        <dbReference type="ARBA" id="ARBA00022777"/>
    </source>
</evidence>
<organism evidence="17 18">
    <name type="scientific">Mesobacterium hydrothermale</name>
    <dbReference type="NCBI Taxonomy" id="3111907"/>
    <lineage>
        <taxon>Bacteria</taxon>
        <taxon>Pseudomonadati</taxon>
        <taxon>Pseudomonadota</taxon>
        <taxon>Alphaproteobacteria</taxon>
        <taxon>Rhodobacterales</taxon>
        <taxon>Roseobacteraceae</taxon>
        <taxon>Mesobacterium</taxon>
    </lineage>
</organism>
<dbReference type="PROSITE" id="PS50851">
    <property type="entry name" value="CHEW"/>
    <property type="match status" value="1"/>
</dbReference>
<dbReference type="InterPro" id="IPR005467">
    <property type="entry name" value="His_kinase_dom"/>
</dbReference>
<accession>A0ABU6HJ81</accession>
<dbReference type="InterPro" id="IPR036641">
    <property type="entry name" value="HPT_dom_sf"/>
</dbReference>
<dbReference type="Pfam" id="PF01627">
    <property type="entry name" value="Hpt"/>
    <property type="match status" value="1"/>
</dbReference>
<evidence type="ECO:0000256" key="3">
    <source>
        <dbReference type="ARBA" id="ARBA00021495"/>
    </source>
</evidence>
<keyword evidence="9" id="KW-0067">ATP-binding</keyword>
<keyword evidence="8" id="KW-0418">Kinase</keyword>
<dbReference type="InterPro" id="IPR004105">
    <property type="entry name" value="CheA-like_dim"/>
</dbReference>
<evidence type="ECO:0000313" key="17">
    <source>
        <dbReference type="EMBL" id="MEC3862518.1"/>
    </source>
</evidence>
<evidence type="ECO:0000313" key="18">
    <source>
        <dbReference type="Proteomes" id="UP001348149"/>
    </source>
</evidence>
<dbReference type="Gene3D" id="3.30.565.10">
    <property type="entry name" value="Histidine kinase-like ATPase, C-terminal domain"/>
    <property type="match status" value="1"/>
</dbReference>
<dbReference type="SMART" id="SM00073">
    <property type="entry name" value="HPT"/>
    <property type="match status" value="1"/>
</dbReference>
<name>A0ABU6HJ81_9RHOB</name>
<feature type="compositionally biased region" description="Low complexity" evidence="13">
    <location>
        <begin position="283"/>
        <end position="299"/>
    </location>
</feature>
<sequence>MSKSSIRDTFFEECEDLLEALTEGLTALEHAPEDDEVVNAVFRAVHSIKGGAGAFGLHDLVSFAHSFETVMDRVRARDLSIDRALMRIFHKSGDKLADLVEAARDESAFDATARDAVLKELEPFLGDAHDATEDEMDFGFATTPIGFEAAPLELDPGLDLPNPGLPDAAGRCSYQILFVPSADLYRHGHEPLLVLDHLAELGQIETTLDLRAVPDFDTLDHSSLYPGWTIRLETDRDRAAVEDVFEFVEGLCRIEIAEGDEIPDPDPEPALLPVAAYCVEAPDAPADADPATTRPQAPRADSEPNRESQKGPKPTLRVDLDRVDRLINAVGELIINQAMINQCIEELELPPTSQILNEIEDYKLLARDIQEGVMAIRAQPVKPLFQRMARIVREASEATGKQARLTTLGENTEVDKTVIERLADPLTHMIRNAVDHGLETPDVRRAAGKDASGTIRLSAAHRSGNVILEIADDGAGINRPAVRRKAIEKGLIAPDADLTDGEIDNLLFAPGFSTAAEISNLSGRGVGMDVVKNAVQKLGGRITVTSTDGEGSTFAIILPLTLAVMDGFVVSVADQTMVVPISSILETVSASANDIHIMGHNERLLLLRGRYIPIVDVAQSLQLTGPSPTETPIYLIVQNEGMGLSALEIGEIHDQRQIVVKSLDFQQGSIPGISAATILGDGKIALILDTEEIATRNAPSSQDVMSMLQFTGFEDV</sequence>
<dbReference type="GO" id="GO:0004673">
    <property type="term" value="F:protein histidine kinase activity"/>
    <property type="evidence" value="ECO:0007669"/>
    <property type="project" value="UniProtKB-EC"/>
</dbReference>
<dbReference type="CDD" id="cd16916">
    <property type="entry name" value="HATPase_CheA-like"/>
    <property type="match status" value="1"/>
</dbReference>
<dbReference type="PRINTS" id="PR00344">
    <property type="entry name" value="BCTRLSENSOR"/>
</dbReference>
<evidence type="ECO:0000256" key="9">
    <source>
        <dbReference type="ARBA" id="ARBA00022840"/>
    </source>
</evidence>
<feature type="region of interest" description="Disordered" evidence="13">
    <location>
        <begin position="283"/>
        <end position="317"/>
    </location>
</feature>
<feature type="modified residue" description="Phosphohistidine" evidence="12">
    <location>
        <position position="46"/>
    </location>
</feature>
<dbReference type="Pfam" id="PF02518">
    <property type="entry name" value="HATPase_c"/>
    <property type="match status" value="1"/>
</dbReference>
<comment type="catalytic activity">
    <reaction evidence="1">
        <text>ATP + protein L-histidine = ADP + protein N-phospho-L-histidine.</text>
        <dbReference type="EC" id="2.7.13.3"/>
    </reaction>
</comment>
<dbReference type="RefSeq" id="WP_326298344.1">
    <property type="nucleotide sequence ID" value="NZ_JAYLLH010000023.1"/>
</dbReference>
<feature type="domain" description="Histidine kinase" evidence="14">
    <location>
        <begin position="353"/>
        <end position="562"/>
    </location>
</feature>
<evidence type="ECO:0000256" key="13">
    <source>
        <dbReference type="SAM" id="MobiDB-lite"/>
    </source>
</evidence>
<keyword evidence="18" id="KW-1185">Reference proteome</keyword>
<feature type="domain" description="CheW-like" evidence="15">
    <location>
        <begin position="564"/>
        <end position="699"/>
    </location>
</feature>
<dbReference type="Pfam" id="PF02895">
    <property type="entry name" value="H-kinase_dim"/>
    <property type="match status" value="1"/>
</dbReference>
<dbReference type="PROSITE" id="PS50894">
    <property type="entry name" value="HPT"/>
    <property type="match status" value="1"/>
</dbReference>
<evidence type="ECO:0000256" key="4">
    <source>
        <dbReference type="ARBA" id="ARBA00022500"/>
    </source>
</evidence>
<feature type="compositionally biased region" description="Basic and acidic residues" evidence="13">
    <location>
        <begin position="300"/>
        <end position="317"/>
    </location>
</feature>
<reference evidence="17 18" key="1">
    <citation type="submission" date="2024-01" db="EMBL/GenBank/DDBJ databases">
        <title>Mesobacterium rodlantinim sp. nov., isolated from shallow sea hydrothermal systems off Kueishantao Island.</title>
        <authorList>
            <person name="Su Z."/>
            <person name="Tang K."/>
        </authorList>
    </citation>
    <scope>NUCLEOTIDE SEQUENCE [LARGE SCALE GENOMIC DNA]</scope>
    <source>
        <strain evidence="17 18">TK19101</strain>
    </source>
</reference>
<evidence type="ECO:0000259" key="15">
    <source>
        <dbReference type="PROSITE" id="PS50851"/>
    </source>
</evidence>
<dbReference type="SUPFAM" id="SSF47226">
    <property type="entry name" value="Histidine-containing phosphotransfer domain, HPT domain"/>
    <property type="match status" value="1"/>
</dbReference>
<evidence type="ECO:0000256" key="1">
    <source>
        <dbReference type="ARBA" id="ARBA00000085"/>
    </source>
</evidence>
<dbReference type="SUPFAM" id="SSF50341">
    <property type="entry name" value="CheW-like"/>
    <property type="match status" value="1"/>
</dbReference>
<evidence type="ECO:0000256" key="12">
    <source>
        <dbReference type="PROSITE-ProRule" id="PRU00110"/>
    </source>
</evidence>
<evidence type="ECO:0000256" key="5">
    <source>
        <dbReference type="ARBA" id="ARBA00022553"/>
    </source>
</evidence>
<evidence type="ECO:0000256" key="7">
    <source>
        <dbReference type="ARBA" id="ARBA00022741"/>
    </source>
</evidence>
<dbReference type="SMART" id="SM00260">
    <property type="entry name" value="CheW"/>
    <property type="match status" value="1"/>
</dbReference>
<evidence type="ECO:0000256" key="11">
    <source>
        <dbReference type="ARBA" id="ARBA00035100"/>
    </source>
</evidence>
<dbReference type="EMBL" id="JAYLLH010000023">
    <property type="protein sequence ID" value="MEC3862518.1"/>
    <property type="molecule type" value="Genomic_DNA"/>
</dbReference>
<keyword evidence="5 12" id="KW-0597">Phosphoprotein</keyword>
<dbReference type="InterPro" id="IPR002545">
    <property type="entry name" value="CheW-lke_dom"/>
</dbReference>
<comment type="caution">
    <text evidence="17">The sequence shown here is derived from an EMBL/GenBank/DDBJ whole genome shotgun (WGS) entry which is preliminary data.</text>
</comment>
<keyword evidence="7" id="KW-0547">Nucleotide-binding</keyword>
<dbReference type="Proteomes" id="UP001348149">
    <property type="component" value="Unassembled WGS sequence"/>
</dbReference>
<keyword evidence="10" id="KW-0902">Two-component regulatory system</keyword>
<dbReference type="SMART" id="SM00387">
    <property type="entry name" value="HATPase_c"/>
    <property type="match status" value="1"/>
</dbReference>
<dbReference type="InterPro" id="IPR036890">
    <property type="entry name" value="HATPase_C_sf"/>
</dbReference>
<dbReference type="SUPFAM" id="SSF55874">
    <property type="entry name" value="ATPase domain of HSP90 chaperone/DNA topoisomerase II/histidine kinase"/>
    <property type="match status" value="1"/>
</dbReference>
<dbReference type="InterPro" id="IPR003594">
    <property type="entry name" value="HATPase_dom"/>
</dbReference>
<dbReference type="InterPro" id="IPR037006">
    <property type="entry name" value="CheA-like_homodim_sf"/>
</dbReference>
<dbReference type="InterPro" id="IPR051315">
    <property type="entry name" value="Bact_Chemotaxis_CheA"/>
</dbReference>
<dbReference type="SUPFAM" id="SSF47384">
    <property type="entry name" value="Homodimeric domain of signal transducing histidine kinase"/>
    <property type="match status" value="1"/>
</dbReference>
<keyword evidence="6 17" id="KW-0808">Transferase</keyword>